<organism evidence="2 3">
    <name type="scientific">Heligmosomoides polygyrus</name>
    <name type="common">Parasitic roundworm</name>
    <dbReference type="NCBI Taxonomy" id="6339"/>
    <lineage>
        <taxon>Eukaryota</taxon>
        <taxon>Metazoa</taxon>
        <taxon>Ecdysozoa</taxon>
        <taxon>Nematoda</taxon>
        <taxon>Chromadorea</taxon>
        <taxon>Rhabditida</taxon>
        <taxon>Rhabditina</taxon>
        <taxon>Rhabditomorpha</taxon>
        <taxon>Strongyloidea</taxon>
        <taxon>Heligmosomidae</taxon>
        <taxon>Heligmosomoides</taxon>
    </lineage>
</organism>
<gene>
    <name evidence="1" type="ORF">HPBE_LOCUS15587</name>
</gene>
<accession>A0A3P8AHC0</accession>
<evidence type="ECO:0000313" key="3">
    <source>
        <dbReference type="WBParaSite" id="HPBE_0001558801-mRNA-1"/>
    </source>
</evidence>
<dbReference type="EMBL" id="UZAH01028932">
    <property type="protein sequence ID" value="VDP03250.1"/>
    <property type="molecule type" value="Genomic_DNA"/>
</dbReference>
<dbReference type="OrthoDB" id="5856395at2759"/>
<sequence length="170" mass="19584">MSTACQPFHVYQFILRIPTFFSFFHHFQPFVFVNFKLTCLKVLEYAVHPFGQSGNTKTQIDFLLVRNRDQGLVTDAEIVPYETVATQHRLLICTIKIAPLSTRQIERCGPARIKWWRLKENEAAVTSRIRLPTVTTVEETWRGATEAMLDAARSELGTTKPGRRNVDRQS</sequence>
<keyword evidence="2" id="KW-1185">Reference proteome</keyword>
<proteinExistence type="predicted"/>
<evidence type="ECO:0000313" key="1">
    <source>
        <dbReference type="EMBL" id="VDP03250.1"/>
    </source>
</evidence>
<name>A0A183G2P2_HELPZ</name>
<reference evidence="1 2" key="1">
    <citation type="submission" date="2018-11" db="EMBL/GenBank/DDBJ databases">
        <authorList>
            <consortium name="Pathogen Informatics"/>
        </authorList>
    </citation>
    <scope>NUCLEOTIDE SEQUENCE [LARGE SCALE GENOMIC DNA]</scope>
</reference>
<protein>
    <submittedName>
        <fullName evidence="3">CTP_transf_like domain-containing protein</fullName>
    </submittedName>
</protein>
<reference evidence="3" key="2">
    <citation type="submission" date="2019-09" db="UniProtKB">
        <authorList>
            <consortium name="WormBaseParasite"/>
        </authorList>
    </citation>
    <scope>IDENTIFICATION</scope>
</reference>
<accession>A0A183G2P2</accession>
<evidence type="ECO:0000313" key="2">
    <source>
        <dbReference type="Proteomes" id="UP000050761"/>
    </source>
</evidence>
<dbReference type="WBParaSite" id="HPBE_0001558801-mRNA-1">
    <property type="protein sequence ID" value="HPBE_0001558801-mRNA-1"/>
    <property type="gene ID" value="HPBE_0001558801"/>
</dbReference>
<dbReference type="Proteomes" id="UP000050761">
    <property type="component" value="Unassembled WGS sequence"/>
</dbReference>
<dbReference type="AlphaFoldDB" id="A0A183G2P2"/>